<reference evidence="1" key="2">
    <citation type="submission" date="2020-09" db="EMBL/GenBank/DDBJ databases">
        <authorList>
            <person name="Luo X."/>
        </authorList>
    </citation>
    <scope>NUCLEOTIDE SEQUENCE</scope>
    <source>
        <strain evidence="1">TRM S81-3</strain>
    </source>
</reference>
<reference evidence="1" key="1">
    <citation type="submission" date="2020-09" db="EMBL/GenBank/DDBJ databases">
        <title>Streptomyces grisecoloratus sp. nov., isolated from cotton soil.</title>
        <authorList>
            <person name="Xing L."/>
        </authorList>
    </citation>
    <scope>NUCLEOTIDE SEQUENCE</scope>
    <source>
        <strain evidence="1">TRM S81-3</strain>
    </source>
</reference>
<evidence type="ECO:0000313" key="2">
    <source>
        <dbReference type="Proteomes" id="UP000621210"/>
    </source>
</evidence>
<organism evidence="1 2">
    <name type="scientific">Streptomyces griseicoloratus</name>
    <dbReference type="NCBI Taxonomy" id="2752516"/>
    <lineage>
        <taxon>Bacteria</taxon>
        <taxon>Bacillati</taxon>
        <taxon>Actinomycetota</taxon>
        <taxon>Actinomycetes</taxon>
        <taxon>Kitasatosporales</taxon>
        <taxon>Streptomycetaceae</taxon>
        <taxon>Streptomyces</taxon>
    </lineage>
</organism>
<dbReference type="AlphaFoldDB" id="A0A926LBB5"/>
<accession>A0A926LBB5</accession>
<evidence type="ECO:0000313" key="1">
    <source>
        <dbReference type="EMBL" id="MBD0424769.1"/>
    </source>
</evidence>
<sequence>MTPPPYAIGIDTDVTKLREADHLLLDLAARLALPEDVFGCTHLVQDGGRRRVALSLGAGSAAVLDTARTALAAQGYAVTDGVWDRRGRAVLYPGVTGLTGTLTVAELLDRSAIARVRVLGAPGGPDPATRLVTREFVRPQWEDGELVLAAMPAAGGTLVPFEDPDPTPCCADH</sequence>
<keyword evidence="2" id="KW-1185">Reference proteome</keyword>
<dbReference type="Proteomes" id="UP000621210">
    <property type="component" value="Unassembled WGS sequence"/>
</dbReference>
<protein>
    <submittedName>
        <fullName evidence="1">Uncharacterized protein</fullName>
    </submittedName>
</protein>
<dbReference type="RefSeq" id="WP_188185662.1">
    <property type="nucleotide sequence ID" value="NZ_JACVQF010000236.1"/>
</dbReference>
<proteinExistence type="predicted"/>
<dbReference type="EMBL" id="JACVQF010000236">
    <property type="protein sequence ID" value="MBD0424769.1"/>
    <property type="molecule type" value="Genomic_DNA"/>
</dbReference>
<name>A0A926LBB5_9ACTN</name>
<gene>
    <name evidence="1" type="ORF">H0H10_37330</name>
</gene>
<comment type="caution">
    <text evidence="1">The sequence shown here is derived from an EMBL/GenBank/DDBJ whole genome shotgun (WGS) entry which is preliminary data.</text>
</comment>